<dbReference type="KEGG" id="rpm:RSPPHO_01088"/>
<protein>
    <submittedName>
        <fullName evidence="1">Uncharacterized protein</fullName>
    </submittedName>
</protein>
<organism evidence="1 2">
    <name type="scientific">Pararhodospirillum photometricum DSM 122</name>
    <dbReference type="NCBI Taxonomy" id="1150469"/>
    <lineage>
        <taxon>Bacteria</taxon>
        <taxon>Pseudomonadati</taxon>
        <taxon>Pseudomonadota</taxon>
        <taxon>Alphaproteobacteria</taxon>
        <taxon>Rhodospirillales</taxon>
        <taxon>Rhodospirillaceae</taxon>
        <taxon>Pararhodospirillum</taxon>
    </lineage>
</organism>
<dbReference type="HOGENOM" id="CLU_3295662_0_0_5"/>
<dbReference type="EMBL" id="HE663493">
    <property type="protein sequence ID" value="CCG07714.1"/>
    <property type="molecule type" value="Genomic_DNA"/>
</dbReference>
<name>H6SS35_PARPM</name>
<evidence type="ECO:0000313" key="1">
    <source>
        <dbReference type="EMBL" id="CCG07714.1"/>
    </source>
</evidence>
<accession>H6SS35</accession>
<dbReference type="AlphaFoldDB" id="H6SS35"/>
<dbReference type="Proteomes" id="UP000033220">
    <property type="component" value="Chromosome DSM 122"/>
</dbReference>
<reference evidence="1 2" key="1">
    <citation type="submission" date="2012-02" db="EMBL/GenBank/DDBJ databases">
        <title>Shotgun genome sequence of Phaeospirillum photometricum DSM 122.</title>
        <authorList>
            <person name="Duquesne K."/>
            <person name="Sturgis J."/>
        </authorList>
    </citation>
    <scope>NUCLEOTIDE SEQUENCE [LARGE SCALE GENOMIC DNA]</scope>
    <source>
        <strain evidence="2">DSM122</strain>
    </source>
</reference>
<evidence type="ECO:0000313" key="2">
    <source>
        <dbReference type="Proteomes" id="UP000033220"/>
    </source>
</evidence>
<sequence length="40" mass="4341">MTDIVQPDPGALGCLGQARDIDQSFMQTGRDIKTQAYGLE</sequence>
<proteinExistence type="predicted"/>
<gene>
    <name evidence="1" type="ORF">RSPPHO_01088</name>
</gene>
<keyword evidence="2" id="KW-1185">Reference proteome</keyword>